<keyword evidence="7" id="KW-1185">Reference proteome</keyword>
<dbReference type="EMBL" id="MU858303">
    <property type="protein sequence ID" value="KAK4207330.1"/>
    <property type="molecule type" value="Genomic_DNA"/>
</dbReference>
<keyword evidence="1" id="KW-0346">Stress response</keyword>
<evidence type="ECO:0000256" key="4">
    <source>
        <dbReference type="SAM" id="MobiDB-lite"/>
    </source>
</evidence>
<evidence type="ECO:0000256" key="1">
    <source>
        <dbReference type="ARBA" id="ARBA00023016"/>
    </source>
</evidence>
<dbReference type="AlphaFoldDB" id="A0AAN6XVG7"/>
<evidence type="ECO:0000259" key="5">
    <source>
        <dbReference type="PROSITE" id="PS01031"/>
    </source>
</evidence>
<evidence type="ECO:0000313" key="6">
    <source>
        <dbReference type="EMBL" id="KAK4207330.1"/>
    </source>
</evidence>
<protein>
    <submittedName>
        <fullName evidence="6">HSP20-like chaperone</fullName>
    </submittedName>
</protein>
<evidence type="ECO:0000256" key="3">
    <source>
        <dbReference type="RuleBase" id="RU003616"/>
    </source>
</evidence>
<feature type="compositionally biased region" description="Basic and acidic residues" evidence="4">
    <location>
        <begin position="130"/>
        <end position="142"/>
    </location>
</feature>
<organism evidence="6 7">
    <name type="scientific">Rhypophila decipiens</name>
    <dbReference type="NCBI Taxonomy" id="261697"/>
    <lineage>
        <taxon>Eukaryota</taxon>
        <taxon>Fungi</taxon>
        <taxon>Dikarya</taxon>
        <taxon>Ascomycota</taxon>
        <taxon>Pezizomycotina</taxon>
        <taxon>Sordariomycetes</taxon>
        <taxon>Sordariomycetidae</taxon>
        <taxon>Sordariales</taxon>
        <taxon>Naviculisporaceae</taxon>
        <taxon>Rhypophila</taxon>
    </lineage>
</organism>
<feature type="domain" description="SHSP" evidence="5">
    <location>
        <begin position="57"/>
        <end position="233"/>
    </location>
</feature>
<comment type="caution">
    <text evidence="6">The sequence shown here is derived from an EMBL/GenBank/DDBJ whole genome shotgun (WGS) entry which is preliminary data.</text>
</comment>
<evidence type="ECO:0000313" key="7">
    <source>
        <dbReference type="Proteomes" id="UP001301769"/>
    </source>
</evidence>
<accession>A0AAN6XVG7</accession>
<comment type="similarity">
    <text evidence="2 3">Belongs to the small heat shock protein (HSP20) family.</text>
</comment>
<dbReference type="PROSITE" id="PS01031">
    <property type="entry name" value="SHSP"/>
    <property type="match status" value="1"/>
</dbReference>
<dbReference type="Gene3D" id="2.60.40.790">
    <property type="match status" value="1"/>
</dbReference>
<sequence>MASPFFSTNSYDPSFHPLFRLLSDFDAYSRETKGLEGSSSLPERRASRPLAPKFDLHETKPLTPKFDLHETKETYELHGELPGFDRDNVHIEFTDHQTILISGQVERSYSSSTAPGNLIQDGKKTEAITETGEDHKPHKASVEDEESAAAKKNGAEKSNGVSNVVKHKDQKKTSEPTEKVWVSERSFGQFQRQFSFPSPIDQDAVKASLKDGILSVSIPKAQPKKGGRRIAIN</sequence>
<dbReference type="PANTHER" id="PTHR11527">
    <property type="entry name" value="HEAT-SHOCK PROTEIN 20 FAMILY MEMBER"/>
    <property type="match status" value="1"/>
</dbReference>
<name>A0AAN6XVG7_9PEZI</name>
<dbReference type="CDD" id="cd06464">
    <property type="entry name" value="ACD_sHsps-like"/>
    <property type="match status" value="1"/>
</dbReference>
<dbReference type="InterPro" id="IPR002068">
    <property type="entry name" value="A-crystallin/Hsp20_dom"/>
</dbReference>
<feature type="region of interest" description="Disordered" evidence="4">
    <location>
        <begin position="130"/>
        <end position="179"/>
    </location>
</feature>
<dbReference type="Pfam" id="PF00011">
    <property type="entry name" value="HSP20"/>
    <property type="match status" value="1"/>
</dbReference>
<proteinExistence type="inferred from homology"/>
<dbReference type="InterPro" id="IPR008978">
    <property type="entry name" value="HSP20-like_chaperone"/>
</dbReference>
<evidence type="ECO:0000256" key="2">
    <source>
        <dbReference type="PROSITE-ProRule" id="PRU00285"/>
    </source>
</evidence>
<reference evidence="6" key="1">
    <citation type="journal article" date="2023" name="Mol. Phylogenet. Evol.">
        <title>Genome-scale phylogeny and comparative genomics of the fungal order Sordariales.</title>
        <authorList>
            <person name="Hensen N."/>
            <person name="Bonometti L."/>
            <person name="Westerberg I."/>
            <person name="Brannstrom I.O."/>
            <person name="Guillou S."/>
            <person name="Cros-Aarteil S."/>
            <person name="Calhoun S."/>
            <person name="Haridas S."/>
            <person name="Kuo A."/>
            <person name="Mondo S."/>
            <person name="Pangilinan J."/>
            <person name="Riley R."/>
            <person name="LaButti K."/>
            <person name="Andreopoulos B."/>
            <person name="Lipzen A."/>
            <person name="Chen C."/>
            <person name="Yan M."/>
            <person name="Daum C."/>
            <person name="Ng V."/>
            <person name="Clum A."/>
            <person name="Steindorff A."/>
            <person name="Ohm R.A."/>
            <person name="Martin F."/>
            <person name="Silar P."/>
            <person name="Natvig D.O."/>
            <person name="Lalanne C."/>
            <person name="Gautier V."/>
            <person name="Ament-Velasquez S.L."/>
            <person name="Kruys A."/>
            <person name="Hutchinson M.I."/>
            <person name="Powell A.J."/>
            <person name="Barry K."/>
            <person name="Miller A.N."/>
            <person name="Grigoriev I.V."/>
            <person name="Debuchy R."/>
            <person name="Gladieux P."/>
            <person name="Hiltunen Thoren M."/>
            <person name="Johannesson H."/>
        </authorList>
    </citation>
    <scope>NUCLEOTIDE SEQUENCE</scope>
    <source>
        <strain evidence="6">PSN293</strain>
    </source>
</reference>
<reference evidence="6" key="2">
    <citation type="submission" date="2023-05" db="EMBL/GenBank/DDBJ databases">
        <authorList>
            <consortium name="Lawrence Berkeley National Laboratory"/>
            <person name="Steindorff A."/>
            <person name="Hensen N."/>
            <person name="Bonometti L."/>
            <person name="Westerberg I."/>
            <person name="Brannstrom I.O."/>
            <person name="Guillou S."/>
            <person name="Cros-Aarteil S."/>
            <person name="Calhoun S."/>
            <person name="Haridas S."/>
            <person name="Kuo A."/>
            <person name="Mondo S."/>
            <person name="Pangilinan J."/>
            <person name="Riley R."/>
            <person name="Labutti K."/>
            <person name="Andreopoulos B."/>
            <person name="Lipzen A."/>
            <person name="Chen C."/>
            <person name="Yanf M."/>
            <person name="Daum C."/>
            <person name="Ng V."/>
            <person name="Clum A."/>
            <person name="Ohm R."/>
            <person name="Martin F."/>
            <person name="Silar P."/>
            <person name="Natvig D."/>
            <person name="Lalanne C."/>
            <person name="Gautier V."/>
            <person name="Ament-Velasquez S.L."/>
            <person name="Kruys A."/>
            <person name="Hutchinson M.I."/>
            <person name="Powell A.J."/>
            <person name="Barry K."/>
            <person name="Miller A.N."/>
            <person name="Grigoriev I.V."/>
            <person name="Debuchy R."/>
            <person name="Gladieux P."/>
            <person name="Thoren M.H."/>
            <person name="Johannesson H."/>
        </authorList>
    </citation>
    <scope>NUCLEOTIDE SEQUENCE</scope>
    <source>
        <strain evidence="6">PSN293</strain>
    </source>
</reference>
<dbReference type="SUPFAM" id="SSF49764">
    <property type="entry name" value="HSP20-like chaperones"/>
    <property type="match status" value="1"/>
</dbReference>
<gene>
    <name evidence="6" type="ORF">QBC37DRAFT_97265</name>
</gene>
<dbReference type="InterPro" id="IPR031107">
    <property type="entry name" value="Small_HSP"/>
</dbReference>
<dbReference type="Proteomes" id="UP001301769">
    <property type="component" value="Unassembled WGS sequence"/>
</dbReference>